<dbReference type="InterPro" id="IPR011050">
    <property type="entry name" value="Pectin_lyase_fold/virulence"/>
</dbReference>
<dbReference type="OrthoDB" id="960258at2"/>
<gene>
    <name evidence="2" type="ORF">FDK13_25280</name>
</gene>
<evidence type="ECO:0000313" key="2">
    <source>
        <dbReference type="EMBL" id="TKT88943.1"/>
    </source>
</evidence>
<reference evidence="2 3" key="1">
    <citation type="submission" date="2019-05" db="EMBL/GenBank/DDBJ databases">
        <title>Dyadobacter AR-3-8 sp. nov., isolated from arctic soil.</title>
        <authorList>
            <person name="Chaudhary D.K."/>
        </authorList>
    </citation>
    <scope>NUCLEOTIDE SEQUENCE [LARGE SCALE GENOMIC DNA]</scope>
    <source>
        <strain evidence="2 3">AR-3-8</strain>
    </source>
</reference>
<keyword evidence="3" id="KW-1185">Reference proteome</keyword>
<keyword evidence="1" id="KW-0732">Signal</keyword>
<dbReference type="SUPFAM" id="SSF51126">
    <property type="entry name" value="Pectin lyase-like"/>
    <property type="match status" value="2"/>
</dbReference>
<dbReference type="AlphaFoldDB" id="A0A4V6BKX6"/>
<dbReference type="RefSeq" id="WP_137342797.1">
    <property type="nucleotide sequence ID" value="NZ_SZVO01000013.1"/>
</dbReference>
<name>A0A4V6BKX6_9BACT</name>
<dbReference type="InterPro" id="IPR059226">
    <property type="entry name" value="Choice_anch_Q_dom"/>
</dbReference>
<protein>
    <submittedName>
        <fullName evidence="2">T9SS type A sorting domain-containing protein</fullName>
    </submittedName>
</protein>
<feature type="signal peptide" evidence="1">
    <location>
        <begin position="1"/>
        <end position="21"/>
    </location>
</feature>
<evidence type="ECO:0000313" key="3">
    <source>
        <dbReference type="Proteomes" id="UP000304900"/>
    </source>
</evidence>
<organism evidence="2 3">
    <name type="scientific">Dyadobacter frigoris</name>
    <dbReference type="NCBI Taxonomy" id="2576211"/>
    <lineage>
        <taxon>Bacteria</taxon>
        <taxon>Pseudomonadati</taxon>
        <taxon>Bacteroidota</taxon>
        <taxon>Cytophagia</taxon>
        <taxon>Cytophagales</taxon>
        <taxon>Spirosomataceae</taxon>
        <taxon>Dyadobacter</taxon>
    </lineage>
</organism>
<dbReference type="Proteomes" id="UP000304900">
    <property type="component" value="Unassembled WGS sequence"/>
</dbReference>
<dbReference type="InterPro" id="IPR026444">
    <property type="entry name" value="Secre_tail"/>
</dbReference>
<accession>A0A4V6BKX6</accession>
<dbReference type="EMBL" id="SZVO01000013">
    <property type="protein sequence ID" value="TKT88943.1"/>
    <property type="molecule type" value="Genomic_DNA"/>
</dbReference>
<comment type="caution">
    <text evidence="2">The sequence shown here is derived from an EMBL/GenBank/DDBJ whole genome shotgun (WGS) entry which is preliminary data.</text>
</comment>
<sequence>MKKFRVIGMLFAIAFSHQIIAQITPANGIVYVKKGSAGNGSSWADAAGELADALVAAKSNGAILQIWVAGGVYKPLYSALDDNFGNNSPNVSYHKSNAFLMVNNLKIYGGFAGNENTLAERNLTLAANKCTLSGDLDNNNSASDGDAYHVVVSAGNVGSAELNGFTISGGRAFDYYYNQGQFSYGAYRTINGRTVKVDFGGGVFLSVSSPILTNLIISGNIANYAGGMSNNDSSSPVLTNVIISNNAAFYGGGMFNEGSSPVLTNVTVVDNVSDWPGGGIFNSGSSPKINNSIIYRNVSGINADNGVRNIANSNPVYRNSLVQDNPAGTNMVVYGGDANNIFDQSLGEYALRAGSPAIHAGSNAFFAAGQSPDLSAVKSDLAGNPRIKGSVDLGAKESPYVTVLPDANGIVYVKQPGAGNVKGNNWANASAELADVLVAAKTNPAVTQIWVAGGVFKPLYSPADDNFGKPDGRNNSFSLVSYIPVYGGFAGTETTLDQRDLTLAANKSILSGDFNGDDVVTGSGATLSFSGNTENAYHVVVSAGDEGSAELDGFTITGGNANLASSIIVNGRNVSGGIGGGLVNVSSGSIVAHVIIKENSAVSGGGMMNYSAYPRLYNSTLNNNYAVSHGGGMADDNSQSILSNLFISGNNSSGDGGGIYSYSSGISLGNTTISGNVAASGASELYLSDGSLHVYNSILIGSEENAVVLESLTGIEASYSLMLGSTFPHNINASKYTPGDIFTNPSLGDYTLKVGSVALNAGSDALYESYSGSITTDKDIAGNPRLVGSSIDMGAFEAPQSVLPVTLISFTASLQGENNVLLQWSTASELNNKGFEIEMSSTGKTFQKVGFVMGNGTTGANHHYESQLTNLSAGVSYFRLKIIDMDDSFTYSRLRSVKITNEVELTSKLYPNPLTGRHIYLEMVRQPISSASVKITNTLGQVVKTSDYKNITGPLEIEMQGAAGTYYIEVNLENAETFVWRIVKF</sequence>
<evidence type="ECO:0000256" key="1">
    <source>
        <dbReference type="SAM" id="SignalP"/>
    </source>
</evidence>
<proteinExistence type="predicted"/>
<feature type="chain" id="PRO_5020680865" evidence="1">
    <location>
        <begin position="22"/>
        <end position="985"/>
    </location>
</feature>
<dbReference type="NCBIfam" id="TIGR04183">
    <property type="entry name" value="Por_Secre_tail"/>
    <property type="match status" value="1"/>
</dbReference>
<dbReference type="InterPro" id="IPR012334">
    <property type="entry name" value="Pectin_lyas_fold"/>
</dbReference>
<dbReference type="Gene3D" id="2.160.20.10">
    <property type="entry name" value="Single-stranded right-handed beta-helix, Pectin lyase-like"/>
    <property type="match status" value="2"/>
</dbReference>
<dbReference type="NCBIfam" id="NF041518">
    <property type="entry name" value="choice_anch_Q"/>
    <property type="match status" value="2"/>
</dbReference>